<organism evidence="1 2">
    <name type="scientific">Funneliformis mosseae</name>
    <name type="common">Endomycorrhizal fungus</name>
    <name type="synonym">Glomus mosseae</name>
    <dbReference type="NCBI Taxonomy" id="27381"/>
    <lineage>
        <taxon>Eukaryota</taxon>
        <taxon>Fungi</taxon>
        <taxon>Fungi incertae sedis</taxon>
        <taxon>Mucoromycota</taxon>
        <taxon>Glomeromycotina</taxon>
        <taxon>Glomeromycetes</taxon>
        <taxon>Glomerales</taxon>
        <taxon>Glomeraceae</taxon>
        <taxon>Funneliformis</taxon>
    </lineage>
</organism>
<evidence type="ECO:0000313" key="1">
    <source>
        <dbReference type="EMBL" id="CAG8676691.1"/>
    </source>
</evidence>
<dbReference type="AlphaFoldDB" id="A0A9N9HHT5"/>
<keyword evidence="2" id="KW-1185">Reference proteome</keyword>
<dbReference type="EMBL" id="CAJVPP010006316">
    <property type="protein sequence ID" value="CAG8676691.1"/>
    <property type="molecule type" value="Genomic_DNA"/>
</dbReference>
<reference evidence="1" key="1">
    <citation type="submission" date="2021-06" db="EMBL/GenBank/DDBJ databases">
        <authorList>
            <person name="Kallberg Y."/>
            <person name="Tangrot J."/>
            <person name="Rosling A."/>
        </authorList>
    </citation>
    <scope>NUCLEOTIDE SEQUENCE</scope>
    <source>
        <strain evidence="1">87-6 pot B 2015</strain>
    </source>
</reference>
<proteinExistence type="predicted"/>
<gene>
    <name evidence="1" type="ORF">FMOSSE_LOCUS12681</name>
</gene>
<protein>
    <submittedName>
        <fullName evidence="1">1430_t:CDS:1</fullName>
    </submittedName>
</protein>
<feature type="non-terminal residue" evidence="1">
    <location>
        <position position="69"/>
    </location>
</feature>
<accession>A0A9N9HHT5</accession>
<name>A0A9N9HHT5_FUNMO</name>
<evidence type="ECO:0000313" key="2">
    <source>
        <dbReference type="Proteomes" id="UP000789375"/>
    </source>
</evidence>
<dbReference type="Proteomes" id="UP000789375">
    <property type="component" value="Unassembled WGS sequence"/>
</dbReference>
<sequence>YIGIIDPAKSTPPYEEYVYCSPNRWIEAKKHQLRRRLNKVVYRSNPDFSGRFLIELLSSISYYEKTASA</sequence>
<comment type="caution">
    <text evidence="1">The sequence shown here is derived from an EMBL/GenBank/DDBJ whole genome shotgun (WGS) entry which is preliminary data.</text>
</comment>